<evidence type="ECO:0000313" key="1">
    <source>
        <dbReference type="EMBL" id="ONN27207.1"/>
    </source>
</evidence>
<reference evidence="1 2" key="1">
    <citation type="submission" date="2015-06" db="EMBL/GenBank/DDBJ databases">
        <title>Genome sequencing of Thermotogales isolates from hydrothermal vents.</title>
        <authorList>
            <person name="Haverkamp T.H."/>
            <person name="Kublanov I.V."/>
            <person name="Nesbo C.L."/>
        </authorList>
    </citation>
    <scope>NUCLEOTIDE SEQUENCE [LARGE SCALE GENOMIC DNA]</scope>
    <source>
        <strain evidence="2">ik275mar</strain>
    </source>
</reference>
<name>A0ABX3IL01_9BACT</name>
<dbReference type="Proteomes" id="UP000242616">
    <property type="component" value="Unassembled WGS sequence"/>
</dbReference>
<proteinExistence type="predicted"/>
<dbReference type="RefSeq" id="WP_077198325.1">
    <property type="nucleotide sequence ID" value="NZ_LBFC01000018.1"/>
</dbReference>
<accession>A0ABX3IL01</accession>
<sequence>MRIAGVGNITYTPHMSKAVETSVQKNTVMSKEQMAQLLSFMTYQQNNMNLKLVRIASALYSGKRIDQLV</sequence>
<keyword evidence="2" id="KW-1185">Reference proteome</keyword>
<protein>
    <submittedName>
        <fullName evidence="1">Uncharacterized protein</fullName>
    </submittedName>
</protein>
<gene>
    <name evidence="1" type="ORF">XJ44_05335</name>
</gene>
<organism evidence="1 2">
    <name type="scientific">Thermosipho affectus</name>
    <dbReference type="NCBI Taxonomy" id="660294"/>
    <lineage>
        <taxon>Bacteria</taxon>
        <taxon>Thermotogati</taxon>
        <taxon>Thermotogota</taxon>
        <taxon>Thermotogae</taxon>
        <taxon>Thermotogales</taxon>
        <taxon>Fervidobacteriaceae</taxon>
        <taxon>Thermosipho</taxon>
    </lineage>
</organism>
<dbReference type="EMBL" id="LBFC01000018">
    <property type="protein sequence ID" value="ONN27207.1"/>
    <property type="molecule type" value="Genomic_DNA"/>
</dbReference>
<comment type="caution">
    <text evidence="1">The sequence shown here is derived from an EMBL/GenBank/DDBJ whole genome shotgun (WGS) entry which is preliminary data.</text>
</comment>
<evidence type="ECO:0000313" key="2">
    <source>
        <dbReference type="Proteomes" id="UP000242616"/>
    </source>
</evidence>